<dbReference type="Proteomes" id="UP000550787">
    <property type="component" value="Unassembled WGS sequence"/>
</dbReference>
<evidence type="ECO:0000256" key="3">
    <source>
        <dbReference type="RuleBase" id="RU000363"/>
    </source>
</evidence>
<gene>
    <name evidence="5" type="ORF">HLH33_02410</name>
</gene>
<dbReference type="InterPro" id="IPR002347">
    <property type="entry name" value="SDR_fam"/>
</dbReference>
<dbReference type="PROSITE" id="PS00061">
    <property type="entry name" value="ADH_SHORT"/>
    <property type="match status" value="1"/>
</dbReference>
<dbReference type="Pfam" id="PF00106">
    <property type="entry name" value="adh_short"/>
    <property type="match status" value="1"/>
</dbReference>
<keyword evidence="2" id="KW-0560">Oxidoreductase</keyword>
<dbReference type="Gene3D" id="3.40.50.720">
    <property type="entry name" value="NAD(P)-binding Rossmann-like Domain"/>
    <property type="match status" value="1"/>
</dbReference>
<dbReference type="OMA" id="EVDTPMQ"/>
<dbReference type="EMBL" id="JABEQG010000002">
    <property type="protein sequence ID" value="MBB2155170.1"/>
    <property type="molecule type" value="Genomic_DNA"/>
</dbReference>
<dbReference type="InterPro" id="IPR020904">
    <property type="entry name" value="Sc_DH/Rdtase_CS"/>
</dbReference>
<proteinExistence type="inferred from homology"/>
<dbReference type="GO" id="GO:0016020">
    <property type="term" value="C:membrane"/>
    <property type="evidence" value="ECO:0007669"/>
    <property type="project" value="TreeGrafter"/>
</dbReference>
<comment type="caution">
    <text evidence="5">The sequence shown here is derived from an EMBL/GenBank/DDBJ whole genome shotgun (WGS) entry which is preliminary data.</text>
</comment>
<feature type="domain" description="Ketoreductase" evidence="4">
    <location>
        <begin position="21"/>
        <end position="201"/>
    </location>
</feature>
<comment type="similarity">
    <text evidence="1 3">Belongs to the short-chain dehydrogenases/reductases (SDR) family.</text>
</comment>
<reference evidence="5 6" key="1">
    <citation type="submission" date="2020-04" db="EMBL/GenBank/DDBJ databases">
        <title>Description of novel Gluconacetobacter.</title>
        <authorList>
            <person name="Sombolestani A."/>
        </authorList>
    </citation>
    <scope>NUCLEOTIDE SEQUENCE [LARGE SCALE GENOMIC DNA]</scope>
    <source>
        <strain evidence="5 6">LMG 7603</strain>
    </source>
</reference>
<dbReference type="SMART" id="SM00822">
    <property type="entry name" value="PKS_KR"/>
    <property type="match status" value="1"/>
</dbReference>
<dbReference type="PRINTS" id="PR00081">
    <property type="entry name" value="GDHRDH"/>
</dbReference>
<sequence>MTDTAEILASPAPAVADGGRPLAVVTGGTGGIGRRVVELLAGAGYRVTVLSRQGAMAGAMAGAGFADDMPVTLRACDLGRAESIAAASSAILAQDGPVSLLVHCAGVIHPGDSAAQGADELAAQVAVNLTGPIDLTARLLGRMQRGGHVVFVNSMAGALPLAGCGAYTAAKFGLRGYAMCLAREVRKQGIRVSSVFPAAVDTPMLRREMAEGGSVLNFVSAPADPDHVARRIVRICRHPRRETFLPAMDGLFANLCLLLPRLLDLALPVLTLAGRLGYRRFVRRGGGR</sequence>
<evidence type="ECO:0000313" key="6">
    <source>
        <dbReference type="Proteomes" id="UP000550787"/>
    </source>
</evidence>
<dbReference type="PRINTS" id="PR00080">
    <property type="entry name" value="SDRFAMILY"/>
</dbReference>
<organism evidence="5 6">
    <name type="scientific">Gluconacetobacter diazotrophicus</name>
    <name type="common">Acetobacter diazotrophicus</name>
    <dbReference type="NCBI Taxonomy" id="33996"/>
    <lineage>
        <taxon>Bacteria</taxon>
        <taxon>Pseudomonadati</taxon>
        <taxon>Pseudomonadota</taxon>
        <taxon>Alphaproteobacteria</taxon>
        <taxon>Acetobacterales</taxon>
        <taxon>Acetobacteraceae</taxon>
        <taxon>Gluconacetobacter</taxon>
    </lineage>
</organism>
<evidence type="ECO:0000256" key="2">
    <source>
        <dbReference type="ARBA" id="ARBA00023002"/>
    </source>
</evidence>
<evidence type="ECO:0000256" key="1">
    <source>
        <dbReference type="ARBA" id="ARBA00006484"/>
    </source>
</evidence>
<dbReference type="GO" id="GO:0016491">
    <property type="term" value="F:oxidoreductase activity"/>
    <property type="evidence" value="ECO:0007669"/>
    <property type="project" value="UniProtKB-KW"/>
</dbReference>
<evidence type="ECO:0000313" key="5">
    <source>
        <dbReference type="EMBL" id="MBB2155170.1"/>
    </source>
</evidence>
<dbReference type="RefSeq" id="WP_012223248.1">
    <property type="nucleotide sequence ID" value="NZ_JABEQG010000002.1"/>
</dbReference>
<dbReference type="InterPro" id="IPR036291">
    <property type="entry name" value="NAD(P)-bd_dom_sf"/>
</dbReference>
<name>A0A7W4FCD7_GLUDI</name>
<accession>A0A7W4FCD7</accession>
<dbReference type="SUPFAM" id="SSF51735">
    <property type="entry name" value="NAD(P)-binding Rossmann-fold domains"/>
    <property type="match status" value="1"/>
</dbReference>
<dbReference type="InterPro" id="IPR057326">
    <property type="entry name" value="KR_dom"/>
</dbReference>
<protein>
    <submittedName>
        <fullName evidence="5">SDR family NAD(P)-dependent oxidoreductase</fullName>
    </submittedName>
</protein>
<dbReference type="PANTHER" id="PTHR44196">
    <property type="entry name" value="DEHYDROGENASE/REDUCTASE SDR FAMILY MEMBER 7B"/>
    <property type="match status" value="1"/>
</dbReference>
<dbReference type="PANTHER" id="PTHR44196:SF1">
    <property type="entry name" value="DEHYDROGENASE_REDUCTASE SDR FAMILY MEMBER 7B"/>
    <property type="match status" value="1"/>
</dbReference>
<evidence type="ECO:0000259" key="4">
    <source>
        <dbReference type="SMART" id="SM00822"/>
    </source>
</evidence>
<dbReference type="AlphaFoldDB" id="A0A7W4FCD7"/>